<keyword evidence="1" id="KW-1133">Transmembrane helix</keyword>
<keyword evidence="3" id="KW-1185">Reference proteome</keyword>
<feature type="transmembrane region" description="Helical" evidence="1">
    <location>
        <begin position="119"/>
        <end position="139"/>
    </location>
</feature>
<feature type="transmembrane region" description="Helical" evidence="1">
    <location>
        <begin position="350"/>
        <end position="373"/>
    </location>
</feature>
<feature type="transmembrane region" description="Helical" evidence="1">
    <location>
        <begin position="209"/>
        <end position="226"/>
    </location>
</feature>
<feature type="transmembrane region" description="Helical" evidence="1">
    <location>
        <begin position="385"/>
        <end position="402"/>
    </location>
</feature>
<keyword evidence="1" id="KW-0472">Membrane</keyword>
<dbReference type="RefSeq" id="WP_039752888.1">
    <property type="nucleotide sequence ID" value="NZ_JTCM02000130.1"/>
</dbReference>
<dbReference type="EMBL" id="JTCM02000130">
    <property type="protein sequence ID" value="NEU76742.1"/>
    <property type="molecule type" value="Genomic_DNA"/>
</dbReference>
<evidence type="ECO:0000256" key="1">
    <source>
        <dbReference type="SAM" id="Phobius"/>
    </source>
</evidence>
<dbReference type="Proteomes" id="UP000031549">
    <property type="component" value="Unassembled WGS sequence"/>
</dbReference>
<comment type="caution">
    <text evidence="2">The sequence shown here is derived from an EMBL/GenBank/DDBJ whole genome shotgun (WGS) entry which is preliminary data.</text>
</comment>
<evidence type="ECO:0000313" key="2">
    <source>
        <dbReference type="EMBL" id="NEU76742.1"/>
    </source>
</evidence>
<accession>A0A846HHD0</accession>
<reference evidence="2 3" key="1">
    <citation type="journal article" date="2015" name="Genome Announc.">
        <title>Draft Genome Sequence of Cyanobacterium Hassallia byssoidea Strain VB512170, Isolated from Monuments in India.</title>
        <authorList>
            <person name="Singh D."/>
            <person name="Chandrababunaidu M.M."/>
            <person name="Panda A."/>
            <person name="Sen D."/>
            <person name="Bhattacharyya S."/>
            <person name="Adhikary S.P."/>
            <person name="Tripathy S."/>
        </authorList>
    </citation>
    <scope>NUCLEOTIDE SEQUENCE [LARGE SCALE GENOMIC DNA]</scope>
    <source>
        <strain evidence="2 3">VB512170</strain>
    </source>
</reference>
<feature type="transmembrane region" description="Helical" evidence="1">
    <location>
        <begin position="159"/>
        <end position="179"/>
    </location>
</feature>
<feature type="transmembrane region" description="Helical" evidence="1">
    <location>
        <begin position="233"/>
        <end position="252"/>
    </location>
</feature>
<dbReference type="AlphaFoldDB" id="A0A846HHD0"/>
<feature type="transmembrane region" description="Helical" evidence="1">
    <location>
        <begin position="186"/>
        <end position="203"/>
    </location>
</feature>
<organism evidence="2 3">
    <name type="scientific">Hassallia byssoidea VB512170</name>
    <dbReference type="NCBI Taxonomy" id="1304833"/>
    <lineage>
        <taxon>Bacteria</taxon>
        <taxon>Bacillati</taxon>
        <taxon>Cyanobacteriota</taxon>
        <taxon>Cyanophyceae</taxon>
        <taxon>Nostocales</taxon>
        <taxon>Tolypothrichaceae</taxon>
        <taxon>Hassallia</taxon>
    </lineage>
</organism>
<evidence type="ECO:0000313" key="3">
    <source>
        <dbReference type="Proteomes" id="UP000031549"/>
    </source>
</evidence>
<proteinExistence type="predicted"/>
<feature type="transmembrane region" description="Helical" evidence="1">
    <location>
        <begin position="33"/>
        <end position="48"/>
    </location>
</feature>
<keyword evidence="1" id="KW-0812">Transmembrane</keyword>
<feature type="transmembrane region" description="Helical" evidence="1">
    <location>
        <begin position="60"/>
        <end position="79"/>
    </location>
</feature>
<protein>
    <submittedName>
        <fullName evidence="2">Uncharacterized protein</fullName>
    </submittedName>
</protein>
<gene>
    <name evidence="2" type="ORF">PI95_030600</name>
</gene>
<sequence length="445" mass="49768">MFIKSYALLLIAFASAFFPRVLAAIGAPSPINFVHFVLIPLISIYIVLQTRTRIRVQMVLELLAGLLIMLALVISSAMLNQAGVINVFLDYMLRGEWFLFLLAIISINPSEKSLKQLRFGFIAFAFINLLFAYVQKFILKWGAGKLAAGDYITGVFIDQGGGCDVSSGVSIIFAIYYFTSYKNSPLWMRIAIIFAAIVHIFIADSKSHFLIFLISLLILMLSKLKLTLKGITLFAQYLLLATAFLGLIYWAAHTVATSILAYANPTLVQEGIDLKLSVFSIIPSYYHSSLNWLFGLGPGHTVGRLGGWMLRDYAELLNPLGATKSPASKAVWDAVWATFIGPRTRLWSPLFGWAGIWGDWGFLGVAAFLYVLFITWRRFCVDDSCRVILLSVAIFGCIFTQMEEPGYVIPVAAIIGLRWQEEQMSKRSPHHPMYIPTANRRLEIT</sequence>
<feature type="transmembrane region" description="Helical" evidence="1">
    <location>
        <begin position="91"/>
        <end position="107"/>
    </location>
</feature>
<name>A0A846HHD0_9CYAN</name>